<dbReference type="AlphaFoldDB" id="A0A183MHB3"/>
<feature type="region of interest" description="Disordered" evidence="1">
    <location>
        <begin position="574"/>
        <end position="602"/>
    </location>
</feature>
<accession>A0A183MHB3</accession>
<dbReference type="Proteomes" id="UP000277204">
    <property type="component" value="Unassembled WGS sequence"/>
</dbReference>
<dbReference type="STRING" id="48269.A0A183MHB3"/>
<sequence>MSRQFYCMGRKPGELRKPSSRKYRYLLTVVYAVLLYGAETWRTTTTTTKKVQVFINSCLRKILDIHWSDTISNSLLWERTNQLPAEEEIRKRRWKWIGHTLRKSSNCITRQALTWNPEGKRTRGRPKNTLRRIIEADMKTMNYNWTQLERIAQDRVGWRMLVSGLCSFTRNVKVRIGKARAAYSQLRNVWNSKQLSTNTKVRIFNTNVKIVLLYGAETWRTTKAIIQKIQVSINSCLRKILQIRWPDNISNNVLWERTNQIPAEEEIRKKRWKWIGHTLRKAPDCVTSQALTWNPQGQRKRGRPKNRLRREMEIDMKKMNKNWMELEKEAQDRVGWRMMVGGLCSIGSNRRKELPAEEEIRKRRWKWIGHTLRKSSNCITRQTPTWNRDGIQKITIFNTYVKTVLLYGAKTWRNTKAIIQNIHVFINSGLRKIHMRNNQQQSTMGENKPDSSEGRNQEAVLEVDGKHIEEIIELCHNANPHMESSTPKEENNNNNIPRYYYLHTSLTSRTYIHSCLHKILNIHWPDTISNSLLFEVTNQFPAEEEIGNTRWSWWIGHTLGKSPKYITRQTLNWNPKGKRKRGRSTNTLRREIEADMKRMNNN</sequence>
<keyword evidence="3" id="KW-1185">Reference proteome</keyword>
<name>A0A183MHB3_9TREM</name>
<dbReference type="InterPro" id="IPR045609">
    <property type="entry name" value="DUF6451"/>
</dbReference>
<feature type="region of interest" description="Disordered" evidence="1">
    <location>
        <begin position="438"/>
        <end position="457"/>
    </location>
</feature>
<reference evidence="2 3" key="1">
    <citation type="submission" date="2018-11" db="EMBL/GenBank/DDBJ databases">
        <authorList>
            <consortium name="Pathogen Informatics"/>
        </authorList>
    </citation>
    <scope>NUCLEOTIDE SEQUENCE [LARGE SCALE GENOMIC DNA]</scope>
    <source>
        <strain evidence="2 3">Zambia</strain>
    </source>
</reference>
<feature type="compositionally biased region" description="Basic and acidic residues" evidence="1">
    <location>
        <begin position="588"/>
        <end position="602"/>
    </location>
</feature>
<feature type="compositionally biased region" description="Basic and acidic residues" evidence="1">
    <location>
        <begin position="447"/>
        <end position="456"/>
    </location>
</feature>
<organism evidence="2 3">
    <name type="scientific">Schistosoma margrebowiei</name>
    <dbReference type="NCBI Taxonomy" id="48269"/>
    <lineage>
        <taxon>Eukaryota</taxon>
        <taxon>Metazoa</taxon>
        <taxon>Spiralia</taxon>
        <taxon>Lophotrochozoa</taxon>
        <taxon>Platyhelminthes</taxon>
        <taxon>Trematoda</taxon>
        <taxon>Digenea</taxon>
        <taxon>Strigeidida</taxon>
        <taxon>Schistosomatoidea</taxon>
        <taxon>Schistosomatidae</taxon>
        <taxon>Schistosoma</taxon>
    </lineage>
</organism>
<evidence type="ECO:0000313" key="2">
    <source>
        <dbReference type="EMBL" id="VDP18294.1"/>
    </source>
</evidence>
<dbReference type="PANTHER" id="PTHR47027:SF25">
    <property type="entry name" value="REVERSE TRANSCRIPTASE DOMAIN-CONTAINING PROTEIN"/>
    <property type="match status" value="1"/>
</dbReference>
<gene>
    <name evidence="2" type="ORF">SMRZ_LOCUS15438</name>
</gene>
<evidence type="ECO:0000313" key="3">
    <source>
        <dbReference type="Proteomes" id="UP000277204"/>
    </source>
</evidence>
<protein>
    <submittedName>
        <fullName evidence="2">Uncharacterized protein</fullName>
    </submittedName>
</protein>
<evidence type="ECO:0000256" key="1">
    <source>
        <dbReference type="SAM" id="MobiDB-lite"/>
    </source>
</evidence>
<dbReference type="PANTHER" id="PTHR47027">
    <property type="entry name" value="REVERSE TRANSCRIPTASE DOMAIN-CONTAINING PROTEIN"/>
    <property type="match status" value="1"/>
</dbReference>
<dbReference type="EMBL" id="UZAI01016933">
    <property type="protein sequence ID" value="VDP18294.1"/>
    <property type="molecule type" value="Genomic_DNA"/>
</dbReference>
<dbReference type="Pfam" id="PF20049">
    <property type="entry name" value="DUF6451"/>
    <property type="match status" value="1"/>
</dbReference>
<proteinExistence type="predicted"/>